<dbReference type="RefSeq" id="XP_067066684.1">
    <property type="nucleotide sequence ID" value="XM_067213433.1"/>
</dbReference>
<name>A0A1J4MBB7_9CRYT</name>
<accession>A0A1J4MBB7</accession>
<dbReference type="OrthoDB" id="364553at2759"/>
<proteinExistence type="predicted"/>
<dbReference type="GeneID" id="92367391"/>
<dbReference type="VEuPathDB" id="CryptoDB:cand_032070"/>
<sequence length="268" mass="30412">MVEPEIYDIELMLKDLRNRICKRRRRTTEGGMPRRLDIFGGNRVRLMVKKEKDAVIQPSDIRSLIEKSTDKKYVEGGISPLSPLNTDLLFFNDDTSSSSMVYFEWSCKDCPLYLPKLCKCTDQHSSYALGLANIKSHSDSNIEQKNFLVRDASGICSHDGCGGLTYMPFSFIQISLNRLYNSVESFISANKGLPESLNIFYGKLKNSLLLVTSDKNNENEVFKSLQNISYSLGCIVIYDIIPSNSSKSPRRPYTTKFRLAGLAHELIY</sequence>
<dbReference type="AlphaFoldDB" id="A0A1J4MBB7"/>
<evidence type="ECO:0000313" key="1">
    <source>
        <dbReference type="EMBL" id="OII71494.1"/>
    </source>
</evidence>
<keyword evidence="2" id="KW-1185">Reference proteome</keyword>
<evidence type="ECO:0000313" key="2">
    <source>
        <dbReference type="Proteomes" id="UP000186804"/>
    </source>
</evidence>
<protein>
    <submittedName>
        <fullName evidence="1">Uncharacterized protein</fullName>
    </submittedName>
</protein>
<gene>
    <name evidence="1" type="ORF">cand_032070</name>
</gene>
<organism evidence="1 2">
    <name type="scientific">Cryptosporidium andersoni</name>
    <dbReference type="NCBI Taxonomy" id="117008"/>
    <lineage>
        <taxon>Eukaryota</taxon>
        <taxon>Sar</taxon>
        <taxon>Alveolata</taxon>
        <taxon>Apicomplexa</taxon>
        <taxon>Conoidasida</taxon>
        <taxon>Coccidia</taxon>
        <taxon>Eucoccidiorida</taxon>
        <taxon>Eimeriorina</taxon>
        <taxon>Cryptosporidiidae</taxon>
        <taxon>Cryptosporidium</taxon>
    </lineage>
</organism>
<reference evidence="1 2" key="1">
    <citation type="submission" date="2016-10" db="EMBL/GenBank/DDBJ databases">
        <title>Reductive evolution of mitochondrial metabolism and differential evolution of invasion-related proteins in Cryptosporidium.</title>
        <authorList>
            <person name="Liu S."/>
            <person name="Roellig D.M."/>
            <person name="Guo Y."/>
            <person name="Li N."/>
            <person name="Frace M.A."/>
            <person name="Tang K."/>
            <person name="Zhang L."/>
            <person name="Feng Y."/>
            <person name="Xiao L."/>
        </authorList>
    </citation>
    <scope>NUCLEOTIDE SEQUENCE [LARGE SCALE GENOMIC DNA]</scope>
    <source>
        <strain evidence="1">30847</strain>
    </source>
</reference>
<dbReference type="EMBL" id="LRBS01000121">
    <property type="protein sequence ID" value="OII71494.1"/>
    <property type="molecule type" value="Genomic_DNA"/>
</dbReference>
<comment type="caution">
    <text evidence="1">The sequence shown here is derived from an EMBL/GenBank/DDBJ whole genome shotgun (WGS) entry which is preliminary data.</text>
</comment>
<dbReference type="Proteomes" id="UP000186804">
    <property type="component" value="Unassembled WGS sequence"/>
</dbReference>